<reference evidence="2 3" key="1">
    <citation type="journal article" date="2017" name="BMC Genomics">
        <title>Comparative and functional genomics of the Lactococcus lactis taxon; insights into evolution and niche adaptation.</title>
        <authorList>
            <person name="Kelleher P."/>
            <person name="Bottacini F."/>
            <person name="Mahony J."/>
            <person name="Kilcawley K.N."/>
            <person name="van Sinderen D."/>
        </authorList>
    </citation>
    <scope>NUCLEOTIDE SEQUENCE [LARGE SCALE GENOMIC DNA]</scope>
    <source>
        <strain evidence="2 3">UC06</strain>
    </source>
</reference>
<dbReference type="SMART" id="SM00382">
    <property type="entry name" value="AAA"/>
    <property type="match status" value="1"/>
</dbReference>
<dbReference type="GO" id="GO:0016887">
    <property type="term" value="F:ATP hydrolysis activity"/>
    <property type="evidence" value="ECO:0007669"/>
    <property type="project" value="InterPro"/>
</dbReference>
<protein>
    <submittedName>
        <fullName evidence="2">AAA family ATPase</fullName>
    </submittedName>
</protein>
<name>A0A1V0P591_LACLL</name>
<gene>
    <name evidence="2" type="ORF">LLUC06_2392</name>
</gene>
<dbReference type="InterPro" id="IPR003593">
    <property type="entry name" value="AAA+_ATPase"/>
</dbReference>
<dbReference type="REBASE" id="163462">
    <property type="entry name" value="LlaUC06McrBCP"/>
</dbReference>
<dbReference type="Gene3D" id="3.40.50.300">
    <property type="entry name" value="P-loop containing nucleotide triphosphate hydrolases"/>
    <property type="match status" value="2"/>
</dbReference>
<evidence type="ECO:0000313" key="3">
    <source>
        <dbReference type="Proteomes" id="UP000192095"/>
    </source>
</evidence>
<evidence type="ECO:0000259" key="1">
    <source>
        <dbReference type="SMART" id="SM00382"/>
    </source>
</evidence>
<evidence type="ECO:0000313" key="2">
    <source>
        <dbReference type="EMBL" id="ARE21933.1"/>
    </source>
</evidence>
<dbReference type="AlphaFoldDB" id="A0A1V0P591"/>
<dbReference type="InterPro" id="IPR011704">
    <property type="entry name" value="ATPase_dyneun-rel_AAA"/>
</dbReference>
<dbReference type="RefSeq" id="WP_081213772.1">
    <property type="nucleotide sequence ID" value="NZ_CP015902.2"/>
</dbReference>
<dbReference type="Proteomes" id="UP000192095">
    <property type="component" value="Chromosome"/>
</dbReference>
<dbReference type="InterPro" id="IPR027417">
    <property type="entry name" value="P-loop_NTPase"/>
</dbReference>
<sequence>MTIIDNEIKFFKLIQLFIETAQNNKNINQVKIPILEDEELGLTRNQIPLRGSNYSQINIGGIDYHVHMFNTTSYGPTKGKSSKVPYIDYDSGGGHWKNIRAVWQNNKIVSLKVVNWLVNNKDEELDIKLEIPENFLEIEKPDKEFLMFYERYTEGSTNMTNDLKSKLINSKNIVLHGAPGTGKTYLAKQIAKSLGATKENEQLEFVQFHPSYDYTDFVEGLRPTLDTSENGQLGFELRDGTFKEFCERAKGKIPKKGKSVDEIWENFIENEVSDKVIEINNYQFHQNSKGNITYEVPGGSTASLTLENVKYYLENKKWGFKNYHSTYKQPIYDTYLKEKLATIDLVENDKNFVFIIDEINRGEISKIFGELFFAIDPEYRGPAGAVKTQYANLHTEEQDFYVPDNVYIIGTMNDIDRSVESFDFAMRRRFSFIELKANENVNWLKDEEKKAQLIRLNQVIDEIGLSSAYHVGAAYLNHDEPWSDYLKPLFESYFDGQFSSEEITSNLIKLKVAFDNNDEI</sequence>
<dbReference type="SUPFAM" id="SSF52540">
    <property type="entry name" value="P-loop containing nucleoside triphosphate hydrolases"/>
    <property type="match status" value="1"/>
</dbReference>
<organism evidence="2 3">
    <name type="scientific">Lactococcus lactis subsp. lactis</name>
    <name type="common">Streptococcus lactis</name>
    <dbReference type="NCBI Taxonomy" id="1360"/>
    <lineage>
        <taxon>Bacteria</taxon>
        <taxon>Bacillati</taxon>
        <taxon>Bacillota</taxon>
        <taxon>Bacilli</taxon>
        <taxon>Lactobacillales</taxon>
        <taxon>Streptococcaceae</taxon>
        <taxon>Lactococcus</taxon>
    </lineage>
</organism>
<dbReference type="PANTHER" id="PTHR37291">
    <property type="entry name" value="5-METHYLCYTOSINE-SPECIFIC RESTRICTION ENZYME B"/>
    <property type="match status" value="1"/>
</dbReference>
<dbReference type="EMBL" id="CP015902">
    <property type="protein sequence ID" value="ARE21933.1"/>
    <property type="molecule type" value="Genomic_DNA"/>
</dbReference>
<dbReference type="InterPro" id="IPR052934">
    <property type="entry name" value="Methyl-DNA_Rec/Restrict_Enz"/>
</dbReference>
<dbReference type="GO" id="GO:0005524">
    <property type="term" value="F:ATP binding"/>
    <property type="evidence" value="ECO:0007669"/>
    <property type="project" value="InterPro"/>
</dbReference>
<proteinExistence type="predicted"/>
<feature type="domain" description="AAA+ ATPase" evidence="1">
    <location>
        <begin position="169"/>
        <end position="440"/>
    </location>
</feature>
<accession>A0A1V0P591</accession>
<dbReference type="PANTHER" id="PTHR37291:SF1">
    <property type="entry name" value="TYPE IV METHYL-DIRECTED RESTRICTION ENZYME ECOKMCRB SUBUNIT"/>
    <property type="match status" value="1"/>
</dbReference>
<dbReference type="Pfam" id="PF07728">
    <property type="entry name" value="AAA_5"/>
    <property type="match status" value="2"/>
</dbReference>